<proteinExistence type="predicted"/>
<dbReference type="Proteomes" id="UP000322977">
    <property type="component" value="Unassembled WGS sequence"/>
</dbReference>
<evidence type="ECO:0000256" key="1">
    <source>
        <dbReference type="SAM" id="MobiDB-lite"/>
    </source>
</evidence>
<name>A0A5B2JE15_KLEPN</name>
<dbReference type="EMBL" id="VSSY01000076">
    <property type="protein sequence ID" value="TYL70934.1"/>
    <property type="molecule type" value="Genomic_DNA"/>
</dbReference>
<feature type="non-terminal residue" evidence="2">
    <location>
        <position position="86"/>
    </location>
</feature>
<dbReference type="AlphaFoldDB" id="A0A5B2JE15"/>
<comment type="caution">
    <text evidence="2">The sequence shown here is derived from an EMBL/GenBank/DDBJ whole genome shotgun (WGS) entry which is preliminary data.</text>
</comment>
<sequence>MQQVHGFACAGVARSGRAPLELARIQSGHATALKPPHKAGRRGGESTARQRAFSHLFSQPERVAVPRGFARVSVGGEGVFEGVASF</sequence>
<evidence type="ECO:0000313" key="2">
    <source>
        <dbReference type="EMBL" id="TYL70934.1"/>
    </source>
</evidence>
<evidence type="ECO:0000313" key="3">
    <source>
        <dbReference type="Proteomes" id="UP000322977"/>
    </source>
</evidence>
<gene>
    <name evidence="2" type="ORF">FXN67_29240</name>
</gene>
<reference evidence="2 3" key="1">
    <citation type="submission" date="2019-08" db="EMBL/GenBank/DDBJ databases">
        <title>Phenotypic and genetic characterization of extended-spectrum b-lactamase-producing hypermucoviscous Klebsiella pneumoniae from Chile.</title>
        <authorList>
            <person name="Morales-Leon F."/>
            <person name="Caro C."/>
            <person name="Opazo-Capurro A."/>
            <person name="Lincopan N."/>
            <person name="Dominguez-Yevenes M."/>
            <person name="Lima C."/>
            <person name="Bello-Toledo H."/>
            <person name="Gonzalez-Rocha G."/>
        </authorList>
    </citation>
    <scope>NUCLEOTIDE SEQUENCE [LARGE SCALE GENOMIC DNA]</scope>
    <source>
        <strain evidence="2 3">UCO-494</strain>
    </source>
</reference>
<protein>
    <submittedName>
        <fullName evidence="2">Uncharacterized protein</fullName>
    </submittedName>
</protein>
<feature type="region of interest" description="Disordered" evidence="1">
    <location>
        <begin position="27"/>
        <end position="49"/>
    </location>
</feature>
<accession>A0A5B2JE15</accession>
<organism evidence="2 3">
    <name type="scientific">Klebsiella pneumoniae</name>
    <dbReference type="NCBI Taxonomy" id="573"/>
    <lineage>
        <taxon>Bacteria</taxon>
        <taxon>Pseudomonadati</taxon>
        <taxon>Pseudomonadota</taxon>
        <taxon>Gammaproteobacteria</taxon>
        <taxon>Enterobacterales</taxon>
        <taxon>Enterobacteriaceae</taxon>
        <taxon>Klebsiella/Raoultella group</taxon>
        <taxon>Klebsiella</taxon>
        <taxon>Klebsiella pneumoniae complex</taxon>
    </lineage>
</organism>